<dbReference type="EMBL" id="JAWCUI010000035">
    <property type="protein sequence ID" value="KAL1893928.1"/>
    <property type="molecule type" value="Genomic_DNA"/>
</dbReference>
<feature type="transmembrane region" description="Helical" evidence="1">
    <location>
        <begin position="150"/>
        <end position="173"/>
    </location>
</feature>
<evidence type="ECO:0000259" key="2">
    <source>
        <dbReference type="SMART" id="SM00672"/>
    </source>
</evidence>
<feature type="transmembrane region" description="Helical" evidence="1">
    <location>
        <begin position="119"/>
        <end position="138"/>
    </location>
</feature>
<dbReference type="PANTHER" id="PTHR12203:SF61">
    <property type="entry name" value="CAPSULE PROTEIN"/>
    <property type="match status" value="1"/>
</dbReference>
<gene>
    <name evidence="3" type="ORF">Sste5346_006069</name>
</gene>
<feature type="transmembrane region" description="Helical" evidence="1">
    <location>
        <begin position="332"/>
        <end position="352"/>
    </location>
</feature>
<evidence type="ECO:0000313" key="4">
    <source>
        <dbReference type="Proteomes" id="UP001583186"/>
    </source>
</evidence>
<evidence type="ECO:0000256" key="1">
    <source>
        <dbReference type="SAM" id="Phobius"/>
    </source>
</evidence>
<dbReference type="Proteomes" id="UP001583186">
    <property type="component" value="Unassembled WGS sequence"/>
</dbReference>
<proteinExistence type="predicted"/>
<organism evidence="3 4">
    <name type="scientific">Sporothrix stenoceras</name>
    <dbReference type="NCBI Taxonomy" id="5173"/>
    <lineage>
        <taxon>Eukaryota</taxon>
        <taxon>Fungi</taxon>
        <taxon>Dikarya</taxon>
        <taxon>Ascomycota</taxon>
        <taxon>Pezizomycotina</taxon>
        <taxon>Sordariomycetes</taxon>
        <taxon>Sordariomycetidae</taxon>
        <taxon>Ophiostomatales</taxon>
        <taxon>Ophiostomataceae</taxon>
        <taxon>Sporothrix</taxon>
    </lineage>
</organism>
<feature type="transmembrane region" description="Helical" evidence="1">
    <location>
        <begin position="361"/>
        <end position="385"/>
    </location>
</feature>
<evidence type="ECO:0000313" key="3">
    <source>
        <dbReference type="EMBL" id="KAL1893928.1"/>
    </source>
</evidence>
<dbReference type="PANTHER" id="PTHR12203">
    <property type="entry name" value="KDEL LYS-ASP-GLU-LEU CONTAINING - RELATED"/>
    <property type="match status" value="1"/>
</dbReference>
<keyword evidence="4" id="KW-1185">Reference proteome</keyword>
<feature type="domain" description="Glycosyl transferase CAP10" evidence="2">
    <location>
        <begin position="613"/>
        <end position="900"/>
    </location>
</feature>
<comment type="caution">
    <text evidence="3">The sequence shown here is derived from an EMBL/GenBank/DDBJ whole genome shotgun (WGS) entry which is preliminary data.</text>
</comment>
<protein>
    <recommendedName>
        <fullName evidence="2">Glycosyl transferase CAP10 domain-containing protein</fullName>
    </recommendedName>
</protein>
<keyword evidence="1" id="KW-1133">Transmembrane helix</keyword>
<feature type="transmembrane region" description="Helical" evidence="1">
    <location>
        <begin position="234"/>
        <end position="256"/>
    </location>
</feature>
<keyword evidence="1" id="KW-0472">Membrane</keyword>
<feature type="transmembrane region" description="Helical" evidence="1">
    <location>
        <begin position="179"/>
        <end position="197"/>
    </location>
</feature>
<dbReference type="InterPro" id="IPR051091">
    <property type="entry name" value="O-Glucosyltr/Glycosyltrsf_90"/>
</dbReference>
<name>A0ABR3Z099_9PEZI</name>
<feature type="transmembrane region" description="Helical" evidence="1">
    <location>
        <begin position="96"/>
        <end position="113"/>
    </location>
</feature>
<dbReference type="SMART" id="SM00672">
    <property type="entry name" value="CAP10"/>
    <property type="match status" value="1"/>
</dbReference>
<accession>A0ABR3Z099</accession>
<reference evidence="3 4" key="1">
    <citation type="journal article" date="2024" name="IMA Fungus">
        <title>IMA Genome - F19 : A genome assembly and annotation guide to empower mycologists, including annotated draft genome sequences of Ceratocystis pirilliformis, Diaporthe australafricana, Fusarium ophioides, Paecilomyces lecythidis, and Sporothrix stenoceras.</title>
        <authorList>
            <person name="Aylward J."/>
            <person name="Wilson A.M."/>
            <person name="Visagie C.M."/>
            <person name="Spraker J."/>
            <person name="Barnes I."/>
            <person name="Buitendag C."/>
            <person name="Ceriani C."/>
            <person name="Del Mar Angel L."/>
            <person name="du Plessis D."/>
            <person name="Fuchs T."/>
            <person name="Gasser K."/>
            <person name="Kramer D."/>
            <person name="Li W."/>
            <person name="Munsamy K."/>
            <person name="Piso A."/>
            <person name="Price J.L."/>
            <person name="Sonnekus B."/>
            <person name="Thomas C."/>
            <person name="van der Nest A."/>
            <person name="van Dijk A."/>
            <person name="van Heerden A."/>
            <person name="van Vuuren N."/>
            <person name="Yilmaz N."/>
            <person name="Duong T.A."/>
            <person name="van der Merwe N.A."/>
            <person name="Wingfield M.J."/>
            <person name="Wingfield B.D."/>
        </authorList>
    </citation>
    <scope>NUCLEOTIDE SEQUENCE [LARGE SCALE GENOMIC DNA]</scope>
    <source>
        <strain evidence="3 4">CMW 5346</strain>
    </source>
</reference>
<dbReference type="InterPro" id="IPR006598">
    <property type="entry name" value="CAP10"/>
</dbReference>
<dbReference type="Pfam" id="PF05686">
    <property type="entry name" value="Glyco_transf_90"/>
    <property type="match status" value="1"/>
</dbReference>
<keyword evidence="1" id="KW-0812">Transmembrane</keyword>
<sequence>MLNFLSRSARNTKSATNIGSASMSMSIPTPGTGLAVTVSAALALLGSILAERLAAQPLEIWADIACWAALLAITKFTTRNSRSSNHDRPQSGGWRLLLTLWFVAVCIVSLTIYRSELGIILLLPAITPFLLIAERILGSDTVDNDSTHRSLAFISTSVWGTIAIAFLCIGSLADWNFGNVTPPIGPAVAILIIFTIFTTRPESSSLSSGLCRFVSSITPSVDVHESITSIAWRAVFLLLIIAAGDIYLFGAININIVPSLSLGVSRGVFWYFTIQTLRAPPTYDKLSLSSSIPLGPLSPPPPTQPPSWRIASSILTFGLLSTSDPFTQLTDINALAVVAASLLTLTQTIFLLPKNTQWARLLWIVFALVPVVPFIANIAAINGFYPAPPNNLNHHEHPVEVLMRNSQAHFHDMMQRQSMNVTAASNEYRRRYGIEPPPGFAEWFNFAHEMGAPIIDEYDMIHNSLAPLRVLSGKDIQNAMRIVSTLPDSHVWKCTYSAKTRQTTCTHPSRTFDRYVHDMFNAWLGGGDFGGGVPNTTVHLDVDVTFLVNHLDEPRVLLPGDAKPGDTNNKYSVNILDNKPVYDVITQHCTTQQQQQSSTNMTAEIGPTVDTFGIPFVTDRQAAIDLCRHPEYKNMHGMLTSPVSFPLIQGIVPIISCGALSSMGDILYPSPAYSEPEFMYDTAHDMPWDKKKNTVYWAGSTTGAYAQDTKSWRGFHRHRVVALAQNLEHSQHAYLTDEGGPPRRVFSSFLNGRLFDIAFTRVFQCGHRACRAMRSYFRQRPWAGRDDALQSRLVFGVDGNGISGRYYKLVASGSAPLKQTLLREWHDERLVPWVHYFPVSQGMEDVPELVSYLISKRGERAARTVAENGHRWFAQAMRPADRAVYVYRLLLELARLQDPNRPAGSASVPIGA</sequence>